<comment type="caution">
    <text evidence="10">The sequence shown here is derived from an EMBL/GenBank/DDBJ whole genome shotgun (WGS) entry which is preliminary data.</text>
</comment>
<reference evidence="10" key="1">
    <citation type="journal article" date="2023" name="Insect Mol. Biol.">
        <title>Genome sequencing provides insights into the evolution of gene families encoding plant cell wall-degrading enzymes in longhorned beetles.</title>
        <authorList>
            <person name="Shin N.R."/>
            <person name="Okamura Y."/>
            <person name="Kirsch R."/>
            <person name="Pauchet Y."/>
        </authorList>
    </citation>
    <scope>NUCLEOTIDE SEQUENCE</scope>
    <source>
        <strain evidence="10">MMC_N1</strain>
    </source>
</reference>
<protein>
    <recommendedName>
        <fullName evidence="3">ubiquitinyl hydrolase 1</fullName>
        <ecNumber evidence="3">3.4.19.12</ecNumber>
    </recommendedName>
    <alternativeName>
        <fullName evidence="7">Deubiquitinating enzyme A</fullName>
    </alternativeName>
</protein>
<dbReference type="PROSITE" id="PS50802">
    <property type="entry name" value="OTU"/>
    <property type="match status" value="1"/>
</dbReference>
<feature type="compositionally biased region" description="Polar residues" evidence="8">
    <location>
        <begin position="106"/>
        <end position="122"/>
    </location>
</feature>
<dbReference type="InterPro" id="IPR038765">
    <property type="entry name" value="Papain-like_cys_pep_sf"/>
</dbReference>
<feature type="compositionally biased region" description="Polar residues" evidence="8">
    <location>
        <begin position="416"/>
        <end position="429"/>
    </location>
</feature>
<dbReference type="Proteomes" id="UP001162164">
    <property type="component" value="Unassembled WGS sequence"/>
</dbReference>
<dbReference type="SUPFAM" id="SSF54001">
    <property type="entry name" value="Cysteine proteinases"/>
    <property type="match status" value="1"/>
</dbReference>
<evidence type="ECO:0000256" key="3">
    <source>
        <dbReference type="ARBA" id="ARBA00012759"/>
    </source>
</evidence>
<dbReference type="InterPro" id="IPR003323">
    <property type="entry name" value="OTU_dom"/>
</dbReference>
<evidence type="ECO:0000256" key="6">
    <source>
        <dbReference type="ARBA" id="ARBA00022801"/>
    </source>
</evidence>
<dbReference type="Gene3D" id="3.90.70.80">
    <property type="match status" value="1"/>
</dbReference>
<dbReference type="CDD" id="cd22752">
    <property type="entry name" value="OTU_OTUD5-like"/>
    <property type="match status" value="1"/>
</dbReference>
<keyword evidence="11" id="KW-1185">Reference proteome</keyword>
<evidence type="ECO:0000256" key="2">
    <source>
        <dbReference type="ARBA" id="ARBA00010407"/>
    </source>
</evidence>
<evidence type="ECO:0000313" key="11">
    <source>
        <dbReference type="Proteomes" id="UP001162164"/>
    </source>
</evidence>
<keyword evidence="6" id="KW-0378">Hydrolase</keyword>
<comment type="similarity">
    <text evidence="2">Belongs to the peptidase C85 family.</text>
</comment>
<dbReference type="Pfam" id="PF02338">
    <property type="entry name" value="OTU"/>
    <property type="match status" value="1"/>
</dbReference>
<proteinExistence type="inferred from homology"/>
<dbReference type="PANTHER" id="PTHR12419:SF4">
    <property type="entry name" value="OTU DOMAIN-CONTAINING PROTEIN 5"/>
    <property type="match status" value="1"/>
</dbReference>
<evidence type="ECO:0000256" key="5">
    <source>
        <dbReference type="ARBA" id="ARBA00022786"/>
    </source>
</evidence>
<keyword evidence="5" id="KW-0833">Ubl conjugation pathway</keyword>
<dbReference type="PANTHER" id="PTHR12419">
    <property type="entry name" value="OTU DOMAIN CONTAINING PROTEIN"/>
    <property type="match status" value="1"/>
</dbReference>
<feature type="region of interest" description="Disordered" evidence="8">
    <location>
        <begin position="1"/>
        <end position="122"/>
    </location>
</feature>
<organism evidence="10 11">
    <name type="scientific">Molorchus minor</name>
    <dbReference type="NCBI Taxonomy" id="1323400"/>
    <lineage>
        <taxon>Eukaryota</taxon>
        <taxon>Metazoa</taxon>
        <taxon>Ecdysozoa</taxon>
        <taxon>Arthropoda</taxon>
        <taxon>Hexapoda</taxon>
        <taxon>Insecta</taxon>
        <taxon>Pterygota</taxon>
        <taxon>Neoptera</taxon>
        <taxon>Endopterygota</taxon>
        <taxon>Coleoptera</taxon>
        <taxon>Polyphaga</taxon>
        <taxon>Cucujiformia</taxon>
        <taxon>Chrysomeloidea</taxon>
        <taxon>Cerambycidae</taxon>
        <taxon>Lamiinae</taxon>
        <taxon>Monochamini</taxon>
        <taxon>Molorchus</taxon>
    </lineage>
</organism>
<feature type="compositionally biased region" description="Basic and acidic residues" evidence="8">
    <location>
        <begin position="66"/>
        <end position="105"/>
    </location>
</feature>
<evidence type="ECO:0000256" key="1">
    <source>
        <dbReference type="ARBA" id="ARBA00000707"/>
    </source>
</evidence>
<evidence type="ECO:0000259" key="9">
    <source>
        <dbReference type="PROSITE" id="PS50802"/>
    </source>
</evidence>
<sequence>MTILPPIRKTNENAEGNKERCTERSNRRSEIGSIQIASLSENNASARRSPFPFKSDRKERFRKRYKEADRPRNRESVRDQKRESRREQKRDRIINKREIISEPLHENSTITSPVDNTDTEPQCNNNEIVTKEDCTGFNSEDEYDESVIKDRHLTDEEWQKRDALFARCMSNLGFEIKNMNEDGACLFRSIADQVYGDQEFHFQVRQDCMNYIVQNRDYFEPYVTEDFDKYVARKRTWHVHGNHLEIQAMSELYNRTIEVYCYQIEPINIFNCSRLINKSSYEPIRLSYHRMCHYNSISNPNKPSVGVGLGLPNYKPTDIDRRKFNDAIRASEELLIEQTMLEDKIKATDWEATNEAIEEQVARESYIQYFRDTEKRLKAQGHPLASGSSSTITSAMISSPRSSKRGSVSPKGCQSPKASASPKNTFSPLASPRSSFGLNSFTSDCSGNENLPPAYVPTQEEEAFAKRVYNSPRRITEQSEMLSFNNDKFSFDFSQQAGPSRIDSSNLGFQDFDHEIMAQVMAESQKSYLDELKSKSKKRNTSPGPSTSS</sequence>
<evidence type="ECO:0000313" key="10">
    <source>
        <dbReference type="EMBL" id="KAJ8983073.1"/>
    </source>
</evidence>
<comment type="catalytic activity">
    <reaction evidence="1">
        <text>Thiol-dependent hydrolysis of ester, thioester, amide, peptide and isopeptide bonds formed by the C-terminal Gly of ubiquitin (a 76-residue protein attached to proteins as an intracellular targeting signal).</text>
        <dbReference type="EC" id="3.4.19.12"/>
    </reaction>
</comment>
<feature type="compositionally biased region" description="Basic and acidic residues" evidence="8">
    <location>
        <begin position="9"/>
        <end position="30"/>
    </location>
</feature>
<evidence type="ECO:0000256" key="7">
    <source>
        <dbReference type="ARBA" id="ARBA00033460"/>
    </source>
</evidence>
<evidence type="ECO:0000256" key="4">
    <source>
        <dbReference type="ARBA" id="ARBA00022670"/>
    </source>
</evidence>
<feature type="domain" description="OTU" evidence="9">
    <location>
        <begin position="174"/>
        <end position="300"/>
    </location>
</feature>
<name>A0ABQ9JXH7_9CUCU</name>
<feature type="compositionally biased region" description="Low complexity" evidence="8">
    <location>
        <begin position="385"/>
        <end position="412"/>
    </location>
</feature>
<feature type="region of interest" description="Disordered" evidence="8">
    <location>
        <begin position="380"/>
        <end position="429"/>
    </location>
</feature>
<dbReference type="EMBL" id="JAPWTJ010000095">
    <property type="protein sequence ID" value="KAJ8983073.1"/>
    <property type="molecule type" value="Genomic_DNA"/>
</dbReference>
<feature type="compositionally biased region" description="Polar residues" evidence="8">
    <location>
        <begin position="35"/>
        <end position="46"/>
    </location>
</feature>
<dbReference type="EC" id="3.4.19.12" evidence="3"/>
<evidence type="ECO:0000256" key="8">
    <source>
        <dbReference type="SAM" id="MobiDB-lite"/>
    </source>
</evidence>
<dbReference type="InterPro" id="IPR050704">
    <property type="entry name" value="Peptidase_C85-like"/>
</dbReference>
<gene>
    <name evidence="10" type="ORF">NQ317_007115</name>
</gene>
<accession>A0ABQ9JXH7</accession>
<feature type="region of interest" description="Disordered" evidence="8">
    <location>
        <begin position="528"/>
        <end position="549"/>
    </location>
</feature>
<keyword evidence="4" id="KW-0645">Protease</keyword>